<evidence type="ECO:0000313" key="4">
    <source>
        <dbReference type="Proteomes" id="UP000535838"/>
    </source>
</evidence>
<feature type="transmembrane region" description="Helical" evidence="1">
    <location>
        <begin position="47"/>
        <end position="65"/>
    </location>
</feature>
<accession>A0A841T3S6</accession>
<keyword evidence="1" id="KW-0812">Transmembrane</keyword>
<dbReference type="RefSeq" id="WP_185122859.1">
    <property type="nucleotide sequence ID" value="NZ_JACJVQ010000024.1"/>
</dbReference>
<keyword evidence="4" id="KW-1185">Reference proteome</keyword>
<dbReference type="InterPro" id="IPR025436">
    <property type="entry name" value="DUF4179"/>
</dbReference>
<proteinExistence type="predicted"/>
<dbReference type="Pfam" id="PF13786">
    <property type="entry name" value="DUF4179"/>
    <property type="match status" value="1"/>
</dbReference>
<dbReference type="Proteomes" id="UP000535838">
    <property type="component" value="Unassembled WGS sequence"/>
</dbReference>
<name>A0A841T3S6_9BACL</name>
<feature type="domain" description="DUF4179" evidence="2">
    <location>
        <begin position="40"/>
        <end position="129"/>
    </location>
</feature>
<keyword evidence="1" id="KW-1133">Transmembrane helix</keyword>
<dbReference type="EMBL" id="JACJVQ010000024">
    <property type="protein sequence ID" value="MBB6637649.1"/>
    <property type="molecule type" value="Genomic_DNA"/>
</dbReference>
<organism evidence="3 4">
    <name type="scientific">Cohnella thailandensis</name>
    <dbReference type="NCBI Taxonomy" id="557557"/>
    <lineage>
        <taxon>Bacteria</taxon>
        <taxon>Bacillati</taxon>
        <taxon>Bacillota</taxon>
        <taxon>Bacilli</taxon>
        <taxon>Bacillales</taxon>
        <taxon>Paenibacillaceae</taxon>
        <taxon>Cohnella</taxon>
    </lineage>
</organism>
<evidence type="ECO:0000313" key="3">
    <source>
        <dbReference type="EMBL" id="MBB6637649.1"/>
    </source>
</evidence>
<reference evidence="3 4" key="1">
    <citation type="submission" date="2020-08" db="EMBL/GenBank/DDBJ databases">
        <title>Cohnella phylogeny.</title>
        <authorList>
            <person name="Dunlap C."/>
        </authorList>
    </citation>
    <scope>NUCLEOTIDE SEQUENCE [LARGE SCALE GENOMIC DNA]</scope>
    <source>
        <strain evidence="3 4">DSM 25241</strain>
    </source>
</reference>
<gene>
    <name evidence="3" type="ORF">H7B67_26295</name>
</gene>
<comment type="caution">
    <text evidence="3">The sequence shown here is derived from an EMBL/GenBank/DDBJ whole genome shotgun (WGS) entry which is preliminary data.</text>
</comment>
<evidence type="ECO:0000256" key="1">
    <source>
        <dbReference type="SAM" id="Phobius"/>
    </source>
</evidence>
<keyword evidence="1" id="KW-0472">Membrane</keyword>
<evidence type="ECO:0000259" key="2">
    <source>
        <dbReference type="Pfam" id="PF13786"/>
    </source>
</evidence>
<dbReference type="AlphaFoldDB" id="A0A841T3S6"/>
<sequence>MERIERLLADERERMESINAPEGLEDRLRHALERAPVKKKRSRAPRWTAAAIVLALLVSAVGYNYDAFAYYGQRILGFDEVMTGTLKELNEAGFGQTVDRRATLQDGTELIVSGVMADANQFILYYTLRNPNGIGEQTRQFFRLSSITGFWTNSPAISGTSVMNEEQTEMVGSLSFEPVSPFAKKLTLHYAEQTADNRVIEGSLVFPYHPDEAIQTQIKQSIRQKVAVDQGTINFQSITATPLSTVIKGTWNVEELDRVRLPFDGIELIADGKPVSMQGSGFSHTVNGRTFELQYDALPKELNSLKLIVRQFPGYKELEKRVELSTASAEEPIDLAGKELWIKNVKTTGGGAEITIATEDDVLLEGVALQTSQGTTELNTTVGQTEKKREDGRVLKERTLLFDSAGQPEYLLIQGMHYRKAYDYEVNIPVD</sequence>
<protein>
    <submittedName>
        <fullName evidence="3">DUF4179 domain-containing protein</fullName>
    </submittedName>
</protein>